<evidence type="ECO:0000313" key="2">
    <source>
        <dbReference type="EMBL" id="OGC82162.1"/>
    </source>
</evidence>
<feature type="compositionally biased region" description="Basic and acidic residues" evidence="1">
    <location>
        <begin position="9"/>
        <end position="26"/>
    </location>
</feature>
<evidence type="ECO:0000313" key="3">
    <source>
        <dbReference type="Proteomes" id="UP000177614"/>
    </source>
</evidence>
<dbReference type="STRING" id="1817814.A2V81_01525"/>
<protein>
    <submittedName>
        <fullName evidence="2">Uncharacterized protein</fullName>
    </submittedName>
</protein>
<gene>
    <name evidence="2" type="ORF">A2V81_01525</name>
</gene>
<dbReference type="EMBL" id="MEWR01000010">
    <property type="protein sequence ID" value="OGC82162.1"/>
    <property type="molecule type" value="Genomic_DNA"/>
</dbReference>
<dbReference type="Proteomes" id="UP000177614">
    <property type="component" value="Unassembled WGS sequence"/>
</dbReference>
<reference evidence="2 3" key="1">
    <citation type="journal article" date="2016" name="Nat. Commun.">
        <title>Thousands of microbial genomes shed light on interconnected biogeochemical processes in an aquifer system.</title>
        <authorList>
            <person name="Anantharaman K."/>
            <person name="Brown C.T."/>
            <person name="Hug L.A."/>
            <person name="Sharon I."/>
            <person name="Castelle C.J."/>
            <person name="Probst A.J."/>
            <person name="Thomas B.C."/>
            <person name="Singh A."/>
            <person name="Wilkins M.J."/>
            <person name="Karaoz U."/>
            <person name="Brodie E.L."/>
            <person name="Williams K.H."/>
            <person name="Hubbard S.S."/>
            <person name="Banfield J.F."/>
        </authorList>
    </citation>
    <scope>NUCLEOTIDE SEQUENCE [LARGE SCALE GENOMIC DNA]</scope>
</reference>
<dbReference type="AlphaFoldDB" id="A0A1F4XKC3"/>
<feature type="region of interest" description="Disordered" evidence="1">
    <location>
        <begin position="1"/>
        <end position="35"/>
    </location>
</feature>
<comment type="caution">
    <text evidence="2">The sequence shown here is derived from an EMBL/GenBank/DDBJ whole genome shotgun (WGS) entry which is preliminary data.</text>
</comment>
<evidence type="ECO:0000256" key="1">
    <source>
        <dbReference type="SAM" id="MobiDB-lite"/>
    </source>
</evidence>
<organism evidence="2 3">
    <name type="scientific">Candidatus Abawacabacteria bacterium RBG_16_42_10</name>
    <dbReference type="NCBI Taxonomy" id="1817814"/>
    <lineage>
        <taxon>Bacteria</taxon>
        <taxon>Candidatus Abawacaibacteriota</taxon>
    </lineage>
</organism>
<proteinExistence type="predicted"/>
<sequence length="351" mass="40159">MKTTPNHTPSHERKPSEPKFKPEVEKLPPIARAPEGIIPLPEKAEMDTLGKIPLPTDPNAHLNPMQRKFHKQDERVKAAKEHALYELAYLNVPEINETRDALQEKFHTDLGHTIEAVSQRPTTISILRPEVKRALIENFPGFALTIISHTGISRIAAEAILHDMVQQLGARRVLLLAKSKDKEVRSRVKELVTDMGKRNMEYLEENNNTADAETMLTSSMEMLIAGVLDHLLHFEIKKEDMHDFENAIKLVVSDNYYVWAKSVLTQYPDKELLSIVKSLMQHFPQTELDEKLLERISREKKESIFAKIAPEMSAEELIKILIKRETEATRVEIMQKLGKSAAMKVFKKPKE</sequence>
<accession>A0A1F4XKC3</accession>
<name>A0A1F4XKC3_9BACT</name>